<protein>
    <submittedName>
        <fullName evidence="2">Unannotated protein</fullName>
    </submittedName>
</protein>
<evidence type="ECO:0000259" key="1">
    <source>
        <dbReference type="Pfam" id="PF20611"/>
    </source>
</evidence>
<dbReference type="Pfam" id="PF20611">
    <property type="entry name" value="DUF6801"/>
    <property type="match status" value="1"/>
</dbReference>
<reference evidence="2" key="1">
    <citation type="submission" date="2020-05" db="EMBL/GenBank/DDBJ databases">
        <authorList>
            <person name="Chiriac C."/>
            <person name="Salcher M."/>
            <person name="Ghai R."/>
            <person name="Kavagutti S V."/>
        </authorList>
    </citation>
    <scope>NUCLEOTIDE SEQUENCE</scope>
</reference>
<accession>A0A6J6S7Z2</accession>
<name>A0A6J6S7Z2_9ZZZZ</name>
<feature type="domain" description="DUF6801" evidence="1">
    <location>
        <begin position="37"/>
        <end position="174"/>
    </location>
</feature>
<gene>
    <name evidence="2" type="ORF">UFOPK2579_02571</name>
</gene>
<organism evidence="2">
    <name type="scientific">freshwater metagenome</name>
    <dbReference type="NCBI Taxonomy" id="449393"/>
    <lineage>
        <taxon>unclassified sequences</taxon>
        <taxon>metagenomes</taxon>
        <taxon>ecological metagenomes</taxon>
    </lineage>
</organism>
<sequence>MRILVRASVVLAALSTVLVVSPLVSPAQAAPASLTSTYDCESSFGGGSTKVGVKIDLPSRVREGATLAARPVAFTIRVPEALVDVMRQYGVESLEGSSDDATYRIGKRTLDVDDLVLPRTDVPASGPMVLRGKGTAAAYTAAKAGTFAVRIPQAFTATVVGRTSSGSASIPLSCELGAKAPSKITTLTVTG</sequence>
<dbReference type="AlphaFoldDB" id="A0A6J6S7Z2"/>
<proteinExistence type="predicted"/>
<dbReference type="InterPro" id="IPR046542">
    <property type="entry name" value="DUF6801"/>
</dbReference>
<evidence type="ECO:0000313" key="2">
    <source>
        <dbReference type="EMBL" id="CAB4730921.1"/>
    </source>
</evidence>
<dbReference type="EMBL" id="CAEZXR010000396">
    <property type="protein sequence ID" value="CAB4730921.1"/>
    <property type="molecule type" value="Genomic_DNA"/>
</dbReference>